<reference evidence="1 2" key="1">
    <citation type="submission" date="2016-05" db="EMBL/GenBank/DDBJ databases">
        <title>Whole genome sequencing of Tetragenococcus halophilus subsp. halophilus NISL 7118.</title>
        <authorList>
            <person name="Shiwa Y."/>
            <person name="Nishimura I."/>
            <person name="Yoshikawa H."/>
            <person name="Koyama Y."/>
            <person name="Oguma T."/>
        </authorList>
    </citation>
    <scope>NUCLEOTIDE SEQUENCE [LARGE SCALE GENOMIC DNA]</scope>
    <source>
        <strain evidence="1 2">NISL 7118</strain>
    </source>
</reference>
<name>A0A2H6CVV3_TETHA</name>
<keyword evidence="2" id="KW-1185">Reference proteome</keyword>
<sequence length="322" mass="36925">MEDNSTNRNTVKEGMNGFWKALKDAGYNNHNVSIDYNGLLTGTTSSGENGNSPQGPYHKYGKHVTITKDNYSIWQNFNWKMKNNSADYYGQTLEARGYYDHSNGSRYLSLYDSSGTWVGYINESGTAINNKPQGDCQSYGEYVTISKDNYSIWQNFNWKQKHASADYYGQTLEARGYYDHFNGSRYLSLYDRNGSWVGYINESGTNLSGNGRGGNYQSYNKFVTISVDNYDIWQDLDFSRSRNHSSDYYGQTLEARGYYNHFNGTRYLSLYDNAGTWVGYMNENGTNLSNGQQGNYKRYGQHVTISKDNYLKLESSKIQFIP</sequence>
<comment type="caution">
    <text evidence="1">The sequence shown here is derived from an EMBL/GenBank/DDBJ whole genome shotgun (WGS) entry which is preliminary data.</text>
</comment>
<dbReference type="AlphaFoldDB" id="A0A2H6CVV3"/>
<evidence type="ECO:0000313" key="2">
    <source>
        <dbReference type="Proteomes" id="UP000236214"/>
    </source>
</evidence>
<gene>
    <name evidence="1" type="ORF">TEHN7118_1910</name>
</gene>
<accession>A0A2H6CVV3</accession>
<protein>
    <submittedName>
        <fullName evidence="1">Uncharacterized protein</fullName>
    </submittedName>
</protein>
<organism evidence="1 2">
    <name type="scientific">Tetragenococcus halophilus subsp. halophilus</name>
    <dbReference type="NCBI Taxonomy" id="1513897"/>
    <lineage>
        <taxon>Bacteria</taxon>
        <taxon>Bacillati</taxon>
        <taxon>Bacillota</taxon>
        <taxon>Bacilli</taxon>
        <taxon>Lactobacillales</taxon>
        <taxon>Enterococcaceae</taxon>
        <taxon>Tetragenococcus</taxon>
    </lineage>
</organism>
<proteinExistence type="predicted"/>
<evidence type="ECO:0000313" key="1">
    <source>
        <dbReference type="EMBL" id="GBD69104.1"/>
    </source>
</evidence>
<dbReference type="Proteomes" id="UP000236214">
    <property type="component" value="Unassembled WGS sequence"/>
</dbReference>
<dbReference type="EMBL" id="BDEC01000104">
    <property type="protein sequence ID" value="GBD69104.1"/>
    <property type="molecule type" value="Genomic_DNA"/>
</dbReference>